<name>A9KC23_COXBN</name>
<proteinExistence type="predicted"/>
<sequence length="62" mass="7672">MRRYELTDEQFKKIEHILPERKQGNYFLEAMGFIYHTDVLIFKFISCFLVFTEYPFLTWLIT</sequence>
<reference evidence="2 3" key="1">
    <citation type="journal article" date="2009" name="Infect. Immun.">
        <title>Comparative genomics reveal extensive transposon-mediated genomic plasticity and diversity among potential effector proteins within the genus Coxiella.</title>
        <authorList>
            <person name="Beare P.A."/>
            <person name="Unsworth N."/>
            <person name="Andoh M."/>
            <person name="Voth D.E."/>
            <person name="Omsland A."/>
            <person name="Gilk S.D."/>
            <person name="Williams K.P."/>
            <person name="Sobral B.W."/>
            <person name="Kupko J.J.III."/>
            <person name="Porcella S.F."/>
            <person name="Samuel J.E."/>
            <person name="Heinzen R.A."/>
        </authorList>
    </citation>
    <scope>NUCLEOTIDE SEQUENCE [LARGE SCALE GENOMIC DNA]</scope>
    <source>
        <strain evidence="2 3">Dugway 5J108-111</strain>
    </source>
</reference>
<evidence type="ECO:0000313" key="2">
    <source>
        <dbReference type="EMBL" id="ABS77393.1"/>
    </source>
</evidence>
<dbReference type="AlphaFoldDB" id="A9KC23"/>
<keyword evidence="1" id="KW-1133">Transmembrane helix</keyword>
<accession>A9KC23</accession>
<keyword evidence="1" id="KW-0812">Transmembrane</keyword>
<evidence type="ECO:0000256" key="1">
    <source>
        <dbReference type="SAM" id="Phobius"/>
    </source>
</evidence>
<dbReference type="KEGG" id="cbd:CBUD_0295"/>
<organism evidence="2 3">
    <name type="scientific">Coxiella burnetii (strain Dugway 5J108-111)</name>
    <dbReference type="NCBI Taxonomy" id="434922"/>
    <lineage>
        <taxon>Bacteria</taxon>
        <taxon>Pseudomonadati</taxon>
        <taxon>Pseudomonadota</taxon>
        <taxon>Gammaproteobacteria</taxon>
        <taxon>Legionellales</taxon>
        <taxon>Coxiellaceae</taxon>
        <taxon>Coxiella</taxon>
    </lineage>
</organism>
<evidence type="ECO:0000313" key="3">
    <source>
        <dbReference type="Proteomes" id="UP000008555"/>
    </source>
</evidence>
<dbReference type="RefSeq" id="WP_005770527.1">
    <property type="nucleotide sequence ID" value="NC_009727.1"/>
</dbReference>
<protein>
    <submittedName>
        <fullName evidence="2">Uncharacterized protein</fullName>
    </submittedName>
</protein>
<dbReference type="EMBL" id="CP000733">
    <property type="protein sequence ID" value="ABS77393.1"/>
    <property type="molecule type" value="Genomic_DNA"/>
</dbReference>
<keyword evidence="1" id="KW-0472">Membrane</keyword>
<feature type="transmembrane region" description="Helical" evidence="1">
    <location>
        <begin position="40"/>
        <end position="61"/>
    </location>
</feature>
<gene>
    <name evidence="2" type="ordered locus">CBUD_0295</name>
</gene>
<dbReference type="HOGENOM" id="CLU_2896510_0_0_6"/>
<dbReference type="Proteomes" id="UP000008555">
    <property type="component" value="Chromosome"/>
</dbReference>